<sequence>MSKPQYAKEDVEIQTRQAGYQGFFRLDLIKLRHRLFNGGWSQWFSRELFVRGPAVAAILYDPALDQIGFVEQFRIGALSEPTGPWCLEVVAGISEPGETPEAVIGREIQEEAGLTPHKLIPICNYLSSPGGSDEKLHLYCALCDLSAGGGVFGLPEENEDIRLHVAPAAEVFANLYTSRFNNAATLLCLQWLQLNHREVRAGTLLSR</sequence>
<dbReference type="PANTHER" id="PTHR11839">
    <property type="entry name" value="UDP/ADP-SUGAR PYROPHOSPHATASE"/>
    <property type="match status" value="1"/>
</dbReference>
<dbReference type="InterPro" id="IPR015797">
    <property type="entry name" value="NUDIX_hydrolase-like_dom_sf"/>
</dbReference>
<evidence type="ECO:0000256" key="6">
    <source>
        <dbReference type="ARBA" id="ARBA00022801"/>
    </source>
</evidence>
<proteinExistence type="inferred from homology"/>
<dbReference type="GO" id="GO:0006753">
    <property type="term" value="P:nucleoside phosphate metabolic process"/>
    <property type="evidence" value="ECO:0007669"/>
    <property type="project" value="TreeGrafter"/>
</dbReference>
<dbReference type="InterPro" id="IPR000086">
    <property type="entry name" value="NUDIX_hydrolase_dom"/>
</dbReference>
<dbReference type="GO" id="GO:0046872">
    <property type="term" value="F:metal ion binding"/>
    <property type="evidence" value="ECO:0007669"/>
    <property type="project" value="UniProtKB-KW"/>
</dbReference>
<evidence type="ECO:0000259" key="15">
    <source>
        <dbReference type="PROSITE" id="PS51462"/>
    </source>
</evidence>
<evidence type="ECO:0000256" key="14">
    <source>
        <dbReference type="PIRSR" id="PIRSR604385-3"/>
    </source>
</evidence>
<evidence type="ECO:0000256" key="12">
    <source>
        <dbReference type="ARBA" id="ARBA00049546"/>
    </source>
</evidence>
<dbReference type="RefSeq" id="WP_015047567.1">
    <property type="nucleotide sequence ID" value="NC_018868.3"/>
</dbReference>
<evidence type="ECO:0000256" key="9">
    <source>
        <dbReference type="ARBA" id="ARBA00030162"/>
    </source>
</evidence>
<dbReference type="GO" id="GO:0019144">
    <property type="term" value="F:ADP-sugar diphosphatase activity"/>
    <property type="evidence" value="ECO:0007669"/>
    <property type="project" value="TreeGrafter"/>
</dbReference>
<dbReference type="KEGG" id="saga:M5M_11130"/>
<comment type="catalytic activity">
    <reaction evidence="12">
        <text>ADP-D-ribose + H2O = D-ribose 5-phosphate + AMP + 2 H(+)</text>
        <dbReference type="Rhea" id="RHEA:10412"/>
        <dbReference type="ChEBI" id="CHEBI:15377"/>
        <dbReference type="ChEBI" id="CHEBI:15378"/>
        <dbReference type="ChEBI" id="CHEBI:57967"/>
        <dbReference type="ChEBI" id="CHEBI:78346"/>
        <dbReference type="ChEBI" id="CHEBI:456215"/>
        <dbReference type="EC" id="3.6.1.13"/>
    </reaction>
</comment>
<dbReference type="SUPFAM" id="SSF55811">
    <property type="entry name" value="Nudix"/>
    <property type="match status" value="1"/>
</dbReference>
<dbReference type="STRING" id="1117647.M5M_11130"/>
<evidence type="ECO:0000256" key="10">
    <source>
        <dbReference type="ARBA" id="ARBA00030308"/>
    </source>
</evidence>
<organism evidence="16 17">
    <name type="scientific">Simiduia agarivorans (strain DSM 21679 / JCM 13881 / BCRC 17597 / SA1)</name>
    <dbReference type="NCBI Taxonomy" id="1117647"/>
    <lineage>
        <taxon>Bacteria</taxon>
        <taxon>Pseudomonadati</taxon>
        <taxon>Pseudomonadota</taxon>
        <taxon>Gammaproteobacteria</taxon>
        <taxon>Cellvibrionales</taxon>
        <taxon>Cellvibrionaceae</taxon>
        <taxon>Simiduia</taxon>
    </lineage>
</organism>
<comment type="cofactor">
    <cofactor evidence="1 13">
        <name>Mg(2+)</name>
        <dbReference type="ChEBI" id="CHEBI:18420"/>
    </cofactor>
</comment>
<dbReference type="PROSITE" id="PS00893">
    <property type="entry name" value="NUDIX_BOX"/>
    <property type="match status" value="1"/>
</dbReference>
<dbReference type="Pfam" id="PF00293">
    <property type="entry name" value="NUDIX"/>
    <property type="match status" value="1"/>
</dbReference>
<dbReference type="AlphaFoldDB" id="K4KMT2"/>
<evidence type="ECO:0000256" key="3">
    <source>
        <dbReference type="ARBA" id="ARBA00012453"/>
    </source>
</evidence>
<evidence type="ECO:0000256" key="2">
    <source>
        <dbReference type="ARBA" id="ARBA00007482"/>
    </source>
</evidence>
<evidence type="ECO:0000256" key="5">
    <source>
        <dbReference type="ARBA" id="ARBA00022723"/>
    </source>
</evidence>
<reference evidence="16 17" key="1">
    <citation type="journal article" date="2013" name="Genome Announc.">
        <title>Complete genome sequence of Simiduia agarivorans SA1(T), a marine bacterium able to degrade a variety of polysaccharides.</title>
        <authorList>
            <person name="Lin S.Y."/>
            <person name="Shieh W.Y."/>
            <person name="Chen J.S."/>
            <person name="Tang S.L."/>
        </authorList>
    </citation>
    <scope>NUCLEOTIDE SEQUENCE [LARGE SCALE GENOMIC DNA]</scope>
    <source>
        <strain evidence="17">DSM 21679 / JCM 13881 / BCRC 17597 / SA1</strain>
    </source>
</reference>
<accession>K4KMT2</accession>
<dbReference type="OrthoDB" id="5292471at2"/>
<evidence type="ECO:0000256" key="1">
    <source>
        <dbReference type="ARBA" id="ARBA00001946"/>
    </source>
</evidence>
<feature type="binding site" evidence="13">
    <location>
        <position position="107"/>
    </location>
    <ligand>
        <name>Mg(2+)</name>
        <dbReference type="ChEBI" id="CHEBI:18420"/>
        <label>1</label>
    </ligand>
</feature>
<keyword evidence="5 13" id="KW-0479">Metal-binding</keyword>
<comment type="function">
    <text evidence="8">Acts on ADP-mannose and ADP-glucose as well as ADP-ribose. Prevents glycogen biosynthesis. The reaction catalyzed by this enzyme is a limiting step of the gluconeogenic process.</text>
</comment>
<gene>
    <name evidence="16" type="primary">nudF</name>
    <name evidence="16" type="ordered locus">M5M_11130</name>
</gene>
<dbReference type="EC" id="3.6.1.13" evidence="3"/>
<dbReference type="InterPro" id="IPR020084">
    <property type="entry name" value="NUDIX_hydrolase_CS"/>
</dbReference>
<dbReference type="eggNOG" id="COG0494">
    <property type="taxonomic scope" value="Bacteria"/>
</dbReference>
<dbReference type="GO" id="GO:0019693">
    <property type="term" value="P:ribose phosphate metabolic process"/>
    <property type="evidence" value="ECO:0007669"/>
    <property type="project" value="TreeGrafter"/>
</dbReference>
<dbReference type="GO" id="GO:0047631">
    <property type="term" value="F:ADP-ribose diphosphatase activity"/>
    <property type="evidence" value="ECO:0007669"/>
    <property type="project" value="UniProtKB-EC"/>
</dbReference>
<feature type="binding site" evidence="13">
    <location>
        <position position="91"/>
    </location>
    <ligand>
        <name>Mg(2+)</name>
        <dbReference type="ChEBI" id="CHEBI:18420"/>
        <label>1</label>
    </ligand>
</feature>
<evidence type="ECO:0000313" key="17">
    <source>
        <dbReference type="Proteomes" id="UP000000466"/>
    </source>
</evidence>
<feature type="binding site" evidence="13">
    <location>
        <position position="159"/>
    </location>
    <ligand>
        <name>Mg(2+)</name>
        <dbReference type="ChEBI" id="CHEBI:18420"/>
        <label>1</label>
    </ligand>
</feature>
<dbReference type="Proteomes" id="UP000000466">
    <property type="component" value="Chromosome"/>
</dbReference>
<evidence type="ECO:0000256" key="4">
    <source>
        <dbReference type="ARBA" id="ARBA00013297"/>
    </source>
</evidence>
<dbReference type="PROSITE" id="PS51462">
    <property type="entry name" value="NUDIX"/>
    <property type="match status" value="1"/>
</dbReference>
<feature type="short sequence motif" description="Nudix box" evidence="14">
    <location>
        <begin position="92"/>
        <end position="114"/>
    </location>
</feature>
<keyword evidence="6 16" id="KW-0378">Hydrolase</keyword>
<dbReference type="HOGENOM" id="CLU_062658_6_1_6"/>
<protein>
    <recommendedName>
        <fullName evidence="4">ADP-ribose pyrophosphatase</fullName>
        <ecNumber evidence="3">3.6.1.13</ecNumber>
    </recommendedName>
    <alternativeName>
        <fullName evidence="9">ADP-ribose diphosphatase</fullName>
    </alternativeName>
    <alternativeName>
        <fullName evidence="11">ADP-ribose phosphohydrolase</fullName>
    </alternativeName>
    <alternativeName>
        <fullName evidence="10">Adenosine diphosphoribose pyrophosphatase</fullName>
    </alternativeName>
</protein>
<dbReference type="CDD" id="cd24155">
    <property type="entry name" value="NUDIX_ADPRase"/>
    <property type="match status" value="1"/>
</dbReference>
<dbReference type="InterPro" id="IPR004385">
    <property type="entry name" value="NDP_pyrophosphatase"/>
</dbReference>
<dbReference type="EMBL" id="CP003746">
    <property type="protein sequence ID" value="AFU99403.1"/>
    <property type="molecule type" value="Genomic_DNA"/>
</dbReference>
<dbReference type="GO" id="GO:0005829">
    <property type="term" value="C:cytosol"/>
    <property type="evidence" value="ECO:0007669"/>
    <property type="project" value="TreeGrafter"/>
</dbReference>
<evidence type="ECO:0000256" key="8">
    <source>
        <dbReference type="ARBA" id="ARBA00025164"/>
    </source>
</evidence>
<keyword evidence="7 13" id="KW-0460">Magnesium</keyword>
<evidence type="ECO:0000256" key="7">
    <source>
        <dbReference type="ARBA" id="ARBA00022842"/>
    </source>
</evidence>
<evidence type="ECO:0000313" key="16">
    <source>
        <dbReference type="EMBL" id="AFU99403.1"/>
    </source>
</evidence>
<dbReference type="Gene3D" id="3.90.79.10">
    <property type="entry name" value="Nucleoside Triphosphate Pyrophosphohydrolase"/>
    <property type="match status" value="1"/>
</dbReference>
<dbReference type="PANTHER" id="PTHR11839:SF5">
    <property type="entry name" value="ADP-RIBOSE PYROPHOSPHATASE"/>
    <property type="match status" value="1"/>
</dbReference>
<keyword evidence="17" id="KW-1185">Reference proteome</keyword>
<name>K4KMT2_SIMAS</name>
<comment type="similarity">
    <text evidence="2">Belongs to the Nudix hydrolase family. NudF subfamily.</text>
</comment>
<feature type="binding site" evidence="13">
    <location>
        <position position="111"/>
    </location>
    <ligand>
        <name>Mg(2+)</name>
        <dbReference type="ChEBI" id="CHEBI:18420"/>
        <label>1</label>
    </ligand>
</feature>
<evidence type="ECO:0000256" key="11">
    <source>
        <dbReference type="ARBA" id="ARBA00033056"/>
    </source>
</evidence>
<feature type="domain" description="Nudix hydrolase" evidence="15">
    <location>
        <begin position="50"/>
        <end position="190"/>
    </location>
</feature>
<dbReference type="NCBIfam" id="TIGR00052">
    <property type="entry name" value="nudix-type nucleoside diphosphatase, YffH/AdpP family"/>
    <property type="match status" value="1"/>
</dbReference>
<evidence type="ECO:0000256" key="13">
    <source>
        <dbReference type="PIRSR" id="PIRSR604385-2"/>
    </source>
</evidence>